<proteinExistence type="predicted"/>
<dbReference type="EMBL" id="BQNB010015961">
    <property type="protein sequence ID" value="GJT46162.1"/>
    <property type="molecule type" value="Genomic_DNA"/>
</dbReference>
<comment type="caution">
    <text evidence="2">The sequence shown here is derived from an EMBL/GenBank/DDBJ whole genome shotgun (WGS) entry which is preliminary data.</text>
</comment>
<reference evidence="2" key="1">
    <citation type="journal article" date="2022" name="Int. J. Mol. Sci.">
        <title>Draft Genome of Tanacetum Coccineum: Genomic Comparison of Closely Related Tanacetum-Family Plants.</title>
        <authorList>
            <person name="Yamashiro T."/>
            <person name="Shiraishi A."/>
            <person name="Nakayama K."/>
            <person name="Satake H."/>
        </authorList>
    </citation>
    <scope>NUCLEOTIDE SEQUENCE</scope>
</reference>
<keyword evidence="3" id="KW-1185">Reference proteome</keyword>
<feature type="compositionally biased region" description="Basic and acidic residues" evidence="1">
    <location>
        <begin position="133"/>
        <end position="146"/>
    </location>
</feature>
<dbReference type="Proteomes" id="UP001151760">
    <property type="component" value="Unassembled WGS sequence"/>
</dbReference>
<organism evidence="2 3">
    <name type="scientific">Tanacetum coccineum</name>
    <dbReference type="NCBI Taxonomy" id="301880"/>
    <lineage>
        <taxon>Eukaryota</taxon>
        <taxon>Viridiplantae</taxon>
        <taxon>Streptophyta</taxon>
        <taxon>Embryophyta</taxon>
        <taxon>Tracheophyta</taxon>
        <taxon>Spermatophyta</taxon>
        <taxon>Magnoliopsida</taxon>
        <taxon>eudicotyledons</taxon>
        <taxon>Gunneridae</taxon>
        <taxon>Pentapetalae</taxon>
        <taxon>asterids</taxon>
        <taxon>campanulids</taxon>
        <taxon>Asterales</taxon>
        <taxon>Asteraceae</taxon>
        <taxon>Asteroideae</taxon>
        <taxon>Anthemideae</taxon>
        <taxon>Anthemidinae</taxon>
        <taxon>Tanacetum</taxon>
    </lineage>
</organism>
<feature type="region of interest" description="Disordered" evidence="1">
    <location>
        <begin position="194"/>
        <end position="221"/>
    </location>
</feature>
<evidence type="ECO:0000313" key="2">
    <source>
        <dbReference type="EMBL" id="GJT46162.1"/>
    </source>
</evidence>
<evidence type="ECO:0000256" key="1">
    <source>
        <dbReference type="SAM" id="MobiDB-lite"/>
    </source>
</evidence>
<sequence length="421" mass="47259">MNAREIYPDDGKFFELHQKYAEVFKNPIMFGYKESSSGDDDSDGIDDDGANGGDDGNDADGANGDDDGNDDTRNGDDEDENRDDDVGVDDDVNEDVNDNVDGNDTSVTDKEVRVEDDRNRVVDGNGDGQDDNGGSKKQVESTKKQSVDPTDPTGEENDITCTPESYTRWLDENANFVLEGGALDAIDEDILRMEESDAGPVTPERLTTRPSPEKRRVNPSPYLLSPYMNKKMKVLPKITRMEFIVKNSSGSHVILFESHVTSEHVFETSSGLEKVFGIRLNMETLTPGLWVDTNVVDCWGEVLNYEERFRKTLSMFDGTYATDEERWENFSAQVSAQFKDNVNGLALNGIDLKKLFTCHLKLYGHQRHSKIQRLKAKILKLKWKTKTTFRDCGIFTMLHMESYSGQTASIWDCGLVSESKL</sequence>
<reference evidence="2" key="2">
    <citation type="submission" date="2022-01" db="EMBL/GenBank/DDBJ databases">
        <authorList>
            <person name="Yamashiro T."/>
            <person name="Shiraishi A."/>
            <person name="Satake H."/>
            <person name="Nakayama K."/>
        </authorList>
    </citation>
    <scope>NUCLEOTIDE SEQUENCE</scope>
</reference>
<feature type="compositionally biased region" description="Acidic residues" evidence="1">
    <location>
        <begin position="37"/>
        <end position="69"/>
    </location>
</feature>
<protein>
    <submittedName>
        <fullName evidence="2">Uncharacterized protein</fullName>
    </submittedName>
</protein>
<feature type="compositionally biased region" description="Basic and acidic residues" evidence="1">
    <location>
        <begin position="107"/>
        <end position="121"/>
    </location>
</feature>
<name>A0ABQ5E5N5_9ASTR</name>
<evidence type="ECO:0000313" key="3">
    <source>
        <dbReference type="Proteomes" id="UP001151760"/>
    </source>
</evidence>
<gene>
    <name evidence="2" type="ORF">Tco_0954877</name>
</gene>
<feature type="compositionally biased region" description="Acidic residues" evidence="1">
    <location>
        <begin position="76"/>
        <end position="98"/>
    </location>
</feature>
<feature type="region of interest" description="Disordered" evidence="1">
    <location>
        <begin position="31"/>
        <end position="160"/>
    </location>
</feature>
<accession>A0ABQ5E5N5</accession>